<dbReference type="GO" id="GO:0006508">
    <property type="term" value="P:proteolysis"/>
    <property type="evidence" value="ECO:0007669"/>
    <property type="project" value="InterPro"/>
</dbReference>
<dbReference type="InterPro" id="IPR025660">
    <property type="entry name" value="Pept_his_AS"/>
</dbReference>
<dbReference type="PRINTS" id="PR00705">
    <property type="entry name" value="PAPAIN"/>
</dbReference>
<dbReference type="InterPro" id="IPR039417">
    <property type="entry name" value="Peptidase_C1A_papain-like"/>
</dbReference>
<keyword evidence="3" id="KW-1015">Disulfide bond</keyword>
<dbReference type="FunFam" id="3.90.70.10:FF:000332">
    <property type="entry name" value="Cathepsin L1"/>
    <property type="match status" value="1"/>
</dbReference>
<comment type="similarity">
    <text evidence="1">Belongs to the peptidase C1 family.</text>
</comment>
<evidence type="ECO:0000313" key="6">
    <source>
        <dbReference type="EMBL" id="CAD8853635.1"/>
    </source>
</evidence>
<sequence length="348" mass="37777">MKMTIRNSFIVATVGSFASELPTSTSYEAQWEQFKSTYAKVYSQDSDSNLLGGTNEERLRFEIFKSNLILVRTRNAQNLTYTLGLNEFADMTAEEFFSSHTGLLPSSPSLDGLPHLGTHEHRGTELPSEVDWEVEGKVTPAKNQGQCGACWAFSATGALEAAWAIETGDLLSLSEQQLVDCEHVDDNCKGGLMDHAFAYAMKFPVCTESSYAYEHKFGTCRKSCGVGIPKGSVTGFMDVQESESSLMDALVQQPVSVAIEGDKRDFQLYKSGVLSGACGSKVNHGVLAVGYGTLDGEAYWKVKNSWGPSWGEKGFVKIHRSQRSPGECGILSGPLSYPVVSSGPDIVV</sequence>
<accession>A0A7S1FAR1</accession>
<dbReference type="InterPro" id="IPR038765">
    <property type="entry name" value="Papain-like_cys_pep_sf"/>
</dbReference>
<dbReference type="SUPFAM" id="SSF54001">
    <property type="entry name" value="Cysteine proteinases"/>
    <property type="match status" value="1"/>
</dbReference>
<dbReference type="GO" id="GO:0008234">
    <property type="term" value="F:cysteine-type peptidase activity"/>
    <property type="evidence" value="ECO:0007669"/>
    <property type="project" value="InterPro"/>
</dbReference>
<reference evidence="6" key="1">
    <citation type="submission" date="2021-01" db="EMBL/GenBank/DDBJ databases">
        <authorList>
            <person name="Corre E."/>
            <person name="Pelletier E."/>
            <person name="Niang G."/>
            <person name="Scheremetjew M."/>
            <person name="Finn R."/>
            <person name="Kale V."/>
            <person name="Holt S."/>
            <person name="Cochrane G."/>
            <person name="Meng A."/>
            <person name="Brown T."/>
            <person name="Cohen L."/>
        </authorList>
    </citation>
    <scope>NUCLEOTIDE SEQUENCE</scope>
</reference>
<dbReference type="PROSITE" id="PS00139">
    <property type="entry name" value="THIOL_PROTEASE_CYS"/>
    <property type="match status" value="1"/>
</dbReference>
<evidence type="ECO:0000256" key="3">
    <source>
        <dbReference type="ARBA" id="ARBA00023157"/>
    </source>
</evidence>
<dbReference type="InterPro" id="IPR000169">
    <property type="entry name" value="Pept_cys_AS"/>
</dbReference>
<dbReference type="InterPro" id="IPR000668">
    <property type="entry name" value="Peptidase_C1A_C"/>
</dbReference>
<dbReference type="AlphaFoldDB" id="A0A7S1FAR1"/>
<evidence type="ECO:0000259" key="5">
    <source>
        <dbReference type="SMART" id="SM00848"/>
    </source>
</evidence>
<dbReference type="SMART" id="SM00645">
    <property type="entry name" value="Pept_C1"/>
    <property type="match status" value="1"/>
</dbReference>
<dbReference type="Pfam" id="PF08246">
    <property type="entry name" value="Inhibitor_I29"/>
    <property type="match status" value="1"/>
</dbReference>
<dbReference type="CDD" id="cd02248">
    <property type="entry name" value="Peptidase_C1A"/>
    <property type="match status" value="1"/>
</dbReference>
<dbReference type="InterPro" id="IPR013128">
    <property type="entry name" value="Peptidase_C1A"/>
</dbReference>
<evidence type="ECO:0000256" key="2">
    <source>
        <dbReference type="ARBA" id="ARBA00023145"/>
    </source>
</evidence>
<dbReference type="Pfam" id="PF00112">
    <property type="entry name" value="Peptidase_C1"/>
    <property type="match status" value="1"/>
</dbReference>
<dbReference type="Gene3D" id="3.90.70.10">
    <property type="entry name" value="Cysteine proteinases"/>
    <property type="match status" value="1"/>
</dbReference>
<gene>
    <name evidence="6" type="ORF">NSCI0253_LOCUS27986</name>
</gene>
<protein>
    <submittedName>
        <fullName evidence="6">Uncharacterized protein</fullName>
    </submittedName>
</protein>
<dbReference type="EMBL" id="HBFQ01039457">
    <property type="protein sequence ID" value="CAD8853635.1"/>
    <property type="molecule type" value="Transcribed_RNA"/>
</dbReference>
<evidence type="ECO:0000259" key="4">
    <source>
        <dbReference type="SMART" id="SM00645"/>
    </source>
</evidence>
<dbReference type="InterPro" id="IPR013201">
    <property type="entry name" value="Prot_inhib_I29"/>
</dbReference>
<name>A0A7S1FAR1_NOCSC</name>
<proteinExistence type="inferred from homology"/>
<keyword evidence="2" id="KW-0865">Zymogen</keyword>
<feature type="domain" description="Cathepsin propeptide inhibitor" evidence="5">
    <location>
        <begin position="31"/>
        <end position="96"/>
    </location>
</feature>
<organism evidence="6">
    <name type="scientific">Noctiluca scintillans</name>
    <name type="common">Sea sparkle</name>
    <name type="synonym">Red tide dinoflagellate</name>
    <dbReference type="NCBI Taxonomy" id="2966"/>
    <lineage>
        <taxon>Eukaryota</taxon>
        <taxon>Sar</taxon>
        <taxon>Alveolata</taxon>
        <taxon>Dinophyceae</taxon>
        <taxon>Noctilucales</taxon>
        <taxon>Noctilucaceae</taxon>
        <taxon>Noctiluca</taxon>
    </lineage>
</organism>
<feature type="domain" description="Peptidase C1A papain C-terminal" evidence="4">
    <location>
        <begin position="126"/>
        <end position="339"/>
    </location>
</feature>
<dbReference type="PANTHER" id="PTHR12411">
    <property type="entry name" value="CYSTEINE PROTEASE FAMILY C1-RELATED"/>
    <property type="match status" value="1"/>
</dbReference>
<dbReference type="PROSITE" id="PS00639">
    <property type="entry name" value="THIOL_PROTEASE_HIS"/>
    <property type="match status" value="1"/>
</dbReference>
<evidence type="ECO:0000256" key="1">
    <source>
        <dbReference type="ARBA" id="ARBA00008455"/>
    </source>
</evidence>
<dbReference type="SMART" id="SM00848">
    <property type="entry name" value="Inhibitor_I29"/>
    <property type="match status" value="1"/>
</dbReference>